<feature type="domain" description="Anti-sigma-28 factor FlgM C-terminal" evidence="7">
    <location>
        <begin position="39"/>
        <end position="93"/>
    </location>
</feature>
<evidence type="ECO:0000313" key="8">
    <source>
        <dbReference type="EMBL" id="SHH83341.1"/>
    </source>
</evidence>
<dbReference type="InterPro" id="IPR035890">
    <property type="entry name" value="Anti-sigma-28_factor_FlgM_sf"/>
</dbReference>
<dbReference type="EMBL" id="FQXM01000015">
    <property type="protein sequence ID" value="SHH83341.1"/>
    <property type="molecule type" value="Genomic_DNA"/>
</dbReference>
<comment type="similarity">
    <text evidence="1">Belongs to the FlgM family.</text>
</comment>
<keyword evidence="5" id="KW-0805">Transcription regulation</keyword>
<keyword evidence="6" id="KW-0804">Transcription</keyword>
<evidence type="ECO:0000313" key="9">
    <source>
        <dbReference type="Proteomes" id="UP000184447"/>
    </source>
</evidence>
<evidence type="ECO:0000256" key="4">
    <source>
        <dbReference type="ARBA" id="ARBA00022795"/>
    </source>
</evidence>
<evidence type="ECO:0000259" key="7">
    <source>
        <dbReference type="Pfam" id="PF04316"/>
    </source>
</evidence>
<dbReference type="OrthoDB" id="2329379at2"/>
<evidence type="ECO:0000256" key="6">
    <source>
        <dbReference type="ARBA" id="ARBA00023163"/>
    </source>
</evidence>
<evidence type="ECO:0000256" key="2">
    <source>
        <dbReference type="ARBA" id="ARBA00017823"/>
    </source>
</evidence>
<dbReference type="Pfam" id="PF04316">
    <property type="entry name" value="FlgM"/>
    <property type="match status" value="1"/>
</dbReference>
<dbReference type="InterPro" id="IPR031316">
    <property type="entry name" value="FlgM_C"/>
</dbReference>
<keyword evidence="9" id="KW-1185">Reference proteome</keyword>
<evidence type="ECO:0000256" key="1">
    <source>
        <dbReference type="ARBA" id="ARBA00005322"/>
    </source>
</evidence>
<dbReference type="SUPFAM" id="SSF101498">
    <property type="entry name" value="Anti-sigma factor FlgM"/>
    <property type="match status" value="1"/>
</dbReference>
<dbReference type="STRING" id="1121316.SAMN02745207_02723"/>
<proteinExistence type="inferred from homology"/>
<dbReference type="InterPro" id="IPR007412">
    <property type="entry name" value="FlgM"/>
</dbReference>
<evidence type="ECO:0000256" key="3">
    <source>
        <dbReference type="ARBA" id="ARBA00022491"/>
    </source>
</evidence>
<dbReference type="GO" id="GO:0045892">
    <property type="term" value="P:negative regulation of DNA-templated transcription"/>
    <property type="evidence" value="ECO:0007669"/>
    <property type="project" value="InterPro"/>
</dbReference>
<keyword evidence="4" id="KW-1005">Bacterial flagellum biogenesis</keyword>
<evidence type="ECO:0000256" key="5">
    <source>
        <dbReference type="ARBA" id="ARBA00023015"/>
    </source>
</evidence>
<organism evidence="8 9">
    <name type="scientific">Clostridium grantii DSM 8605</name>
    <dbReference type="NCBI Taxonomy" id="1121316"/>
    <lineage>
        <taxon>Bacteria</taxon>
        <taxon>Bacillati</taxon>
        <taxon>Bacillota</taxon>
        <taxon>Clostridia</taxon>
        <taxon>Eubacteriales</taxon>
        <taxon>Clostridiaceae</taxon>
        <taxon>Clostridium</taxon>
    </lineage>
</organism>
<sequence length="101" mass="11735">MKIYNNNYFDKNIYKNNLPDKMGKKVNSESKISGGNNGDRVEISEEGIKFKEYVDRVEQIDKANLSKIEDIKSKIQEGKYEVSSEKLAEKIMERFSMMEGE</sequence>
<dbReference type="GO" id="GO:0044781">
    <property type="term" value="P:bacterial-type flagellum organization"/>
    <property type="evidence" value="ECO:0007669"/>
    <property type="project" value="UniProtKB-KW"/>
</dbReference>
<dbReference type="RefSeq" id="WP_073338969.1">
    <property type="nucleotide sequence ID" value="NZ_FQXM01000015.1"/>
</dbReference>
<name>A0A1M5W798_9CLOT</name>
<accession>A0A1M5W798</accession>
<protein>
    <recommendedName>
        <fullName evidence="2">Negative regulator of flagellin synthesis</fullName>
    </recommendedName>
</protein>
<reference evidence="8 9" key="1">
    <citation type="submission" date="2016-11" db="EMBL/GenBank/DDBJ databases">
        <authorList>
            <person name="Jaros S."/>
            <person name="Januszkiewicz K."/>
            <person name="Wedrychowicz H."/>
        </authorList>
    </citation>
    <scope>NUCLEOTIDE SEQUENCE [LARGE SCALE GENOMIC DNA]</scope>
    <source>
        <strain evidence="8 9">DSM 8605</strain>
    </source>
</reference>
<keyword evidence="3" id="KW-0678">Repressor</keyword>
<dbReference type="NCBIfam" id="TIGR03824">
    <property type="entry name" value="FlgM_jcvi"/>
    <property type="match status" value="1"/>
</dbReference>
<dbReference type="Proteomes" id="UP000184447">
    <property type="component" value="Unassembled WGS sequence"/>
</dbReference>
<dbReference type="AlphaFoldDB" id="A0A1M5W798"/>
<gene>
    <name evidence="8" type="ORF">SAMN02745207_02723</name>
</gene>